<evidence type="ECO:0000256" key="1">
    <source>
        <dbReference type="ARBA" id="ARBA00022503"/>
    </source>
</evidence>
<dbReference type="GO" id="GO:0006527">
    <property type="term" value="P:L-arginine catabolic process"/>
    <property type="evidence" value="ECO:0007669"/>
    <property type="project" value="InterPro"/>
</dbReference>
<dbReference type="InterPro" id="IPR029510">
    <property type="entry name" value="Ald_DH_CS_GLU"/>
</dbReference>
<dbReference type="EC" id="1.2.1.71" evidence="5"/>
<dbReference type="NCBIfam" id="TIGR03240">
    <property type="entry name" value="arg_catab_astD"/>
    <property type="match status" value="1"/>
</dbReference>
<dbReference type="Gene3D" id="3.40.309.10">
    <property type="entry name" value="Aldehyde Dehydrogenase, Chain A, domain 2"/>
    <property type="match status" value="1"/>
</dbReference>
<dbReference type="GO" id="GO:0043824">
    <property type="term" value="F:succinylglutamate-semialdehyde dehydrogenase activity"/>
    <property type="evidence" value="ECO:0007669"/>
    <property type="project" value="UniProtKB-EC"/>
</dbReference>
<dbReference type="AlphaFoldDB" id="A0A5B8RFE3"/>
<organism evidence="5">
    <name type="scientific">uncultured organism</name>
    <dbReference type="NCBI Taxonomy" id="155900"/>
    <lineage>
        <taxon>unclassified sequences</taxon>
        <taxon>environmental samples</taxon>
    </lineage>
</organism>
<dbReference type="CDD" id="cd07095">
    <property type="entry name" value="ALDH_SGSD_AstD"/>
    <property type="match status" value="1"/>
</dbReference>
<dbReference type="InterPro" id="IPR017649">
    <property type="entry name" value="SuccinylGlu_semiald_DH_AstD"/>
</dbReference>
<name>A0A5B8RFE3_9ZZZZ</name>
<dbReference type="InterPro" id="IPR016160">
    <property type="entry name" value="Ald_DH_CS_CYS"/>
</dbReference>
<accession>A0A5B8RFE3</accession>
<dbReference type="InterPro" id="IPR016162">
    <property type="entry name" value="Ald_DH_N"/>
</dbReference>
<keyword evidence="1" id="KW-0056">Arginine metabolism</keyword>
<dbReference type="SUPFAM" id="SSF53720">
    <property type="entry name" value="ALDH-like"/>
    <property type="match status" value="1"/>
</dbReference>
<evidence type="ECO:0000256" key="3">
    <source>
        <dbReference type="ARBA" id="ARBA00023027"/>
    </source>
</evidence>
<feature type="domain" description="Aldehyde dehydrogenase" evidence="4">
    <location>
        <begin position="12"/>
        <end position="462"/>
    </location>
</feature>
<dbReference type="HAMAP" id="MF_01174">
    <property type="entry name" value="Aldedh_AstD"/>
    <property type="match status" value="1"/>
</dbReference>
<dbReference type="PROSITE" id="PS00687">
    <property type="entry name" value="ALDEHYDE_DEHYDR_GLU"/>
    <property type="match status" value="1"/>
</dbReference>
<sequence>MSDASLYIDGAWTAGRGEAVTSLDPATGEACWQGRGADAAQVDEAVAAARGAFPAWARLSVDERTGVVERFAAMLRERRESLAGVIAEDTGKPLWEARGEVDAMIAKVAISRQARDERTGERVLAESPVRAELRHCPHGVMAVFGPFNFPGHLPNGHIVPALLAGNTVVFKPSEQAPAVAEATVHAWVEAGLPAGVMNLVQGGADTGRALASARGIDGLLFTGSEATGLALHEGLARQPQKILALEMGGNNPLVVLPGADPRAAALLTLQSAFATAGQRCSCARRLYLPRGREGDRLLEALTGAARALRVGDCDDDPEVFMGPVISDAAARVLVHAQERLAALGGRVIEPLAHLREGTGRVRPGLVDVEGIDVPDEEWFGPLLRVSRHDGLDDAIARCNDTRFGLSAGLIGGDAAAFERFRSEVRAGVVNWNRPLTGASSAAPFGGVGVSGNHRPGAYYAADYCAYPVASLMTEAPALPETLPPGVTL</sequence>
<dbReference type="NCBIfam" id="NF006992">
    <property type="entry name" value="PRK09457.1"/>
    <property type="match status" value="1"/>
</dbReference>
<dbReference type="FunFam" id="3.40.605.10:FF:000010">
    <property type="entry name" value="N-succinylglutamate 5-semialdehyde dehydrogenase"/>
    <property type="match status" value="1"/>
</dbReference>
<dbReference type="EMBL" id="MN079227">
    <property type="protein sequence ID" value="QEA07306.1"/>
    <property type="molecule type" value="Genomic_DNA"/>
</dbReference>
<dbReference type="InterPro" id="IPR016163">
    <property type="entry name" value="Ald_DH_C"/>
</dbReference>
<dbReference type="Gene3D" id="3.40.605.10">
    <property type="entry name" value="Aldehyde Dehydrogenase, Chain A, domain 1"/>
    <property type="match status" value="1"/>
</dbReference>
<evidence type="ECO:0000256" key="2">
    <source>
        <dbReference type="ARBA" id="ARBA00023002"/>
    </source>
</evidence>
<dbReference type="Pfam" id="PF00171">
    <property type="entry name" value="Aldedh"/>
    <property type="match status" value="1"/>
</dbReference>
<dbReference type="InterPro" id="IPR015590">
    <property type="entry name" value="Aldehyde_DH_dom"/>
</dbReference>
<keyword evidence="2 5" id="KW-0560">Oxidoreductase</keyword>
<dbReference type="PANTHER" id="PTHR11699">
    <property type="entry name" value="ALDEHYDE DEHYDROGENASE-RELATED"/>
    <property type="match status" value="1"/>
</dbReference>
<evidence type="ECO:0000313" key="5">
    <source>
        <dbReference type="EMBL" id="QEA07306.1"/>
    </source>
</evidence>
<reference evidence="5" key="1">
    <citation type="submission" date="2019-06" db="EMBL/GenBank/DDBJ databases">
        <authorList>
            <person name="Murdoch R.W."/>
            <person name="Fathepure B."/>
        </authorList>
    </citation>
    <scope>NUCLEOTIDE SEQUENCE</scope>
</reference>
<protein>
    <submittedName>
        <fullName evidence="5">N-succinylglutamate 5-semialdehyde dehydrogenase</fullName>
        <ecNumber evidence="5">1.2.1.71</ecNumber>
    </submittedName>
</protein>
<evidence type="ECO:0000259" key="4">
    <source>
        <dbReference type="Pfam" id="PF00171"/>
    </source>
</evidence>
<dbReference type="PROSITE" id="PS00070">
    <property type="entry name" value="ALDEHYDE_DEHYDR_CYS"/>
    <property type="match status" value="1"/>
</dbReference>
<gene>
    <name evidence="5" type="primary">astD_2</name>
    <name evidence="5" type="ORF">KBTEX_03655</name>
</gene>
<keyword evidence="3" id="KW-0520">NAD</keyword>
<proteinExistence type="inferred from homology"/>
<dbReference type="InterPro" id="IPR016161">
    <property type="entry name" value="Ald_DH/histidinol_DH"/>
</dbReference>